<evidence type="ECO:0000313" key="1">
    <source>
        <dbReference type="EMBL" id="KAF7282040.1"/>
    </source>
</evidence>
<dbReference type="AlphaFoldDB" id="A0A834IQ90"/>
<name>A0A834IQ90_RHYFE</name>
<keyword evidence="2" id="KW-1185">Reference proteome</keyword>
<dbReference type="Proteomes" id="UP000625711">
    <property type="component" value="Unassembled WGS sequence"/>
</dbReference>
<gene>
    <name evidence="1" type="ORF">GWI33_003468</name>
</gene>
<dbReference type="EMBL" id="JAACXV010000200">
    <property type="protein sequence ID" value="KAF7282040.1"/>
    <property type="molecule type" value="Genomic_DNA"/>
</dbReference>
<evidence type="ECO:0000313" key="2">
    <source>
        <dbReference type="Proteomes" id="UP000625711"/>
    </source>
</evidence>
<reference evidence="1" key="1">
    <citation type="submission" date="2020-08" db="EMBL/GenBank/DDBJ databases">
        <title>Genome sequencing and assembly of the red palm weevil Rhynchophorus ferrugineus.</title>
        <authorList>
            <person name="Dias G.B."/>
            <person name="Bergman C.M."/>
            <person name="Manee M."/>
        </authorList>
    </citation>
    <scope>NUCLEOTIDE SEQUENCE</scope>
    <source>
        <strain evidence="1">AA-2017</strain>
        <tissue evidence="1">Whole larva</tissue>
    </source>
</reference>
<protein>
    <submittedName>
        <fullName evidence="1">Uncharacterized protein</fullName>
    </submittedName>
</protein>
<organism evidence="1 2">
    <name type="scientific">Rhynchophorus ferrugineus</name>
    <name type="common">Red palm weevil</name>
    <name type="synonym">Curculio ferrugineus</name>
    <dbReference type="NCBI Taxonomy" id="354439"/>
    <lineage>
        <taxon>Eukaryota</taxon>
        <taxon>Metazoa</taxon>
        <taxon>Ecdysozoa</taxon>
        <taxon>Arthropoda</taxon>
        <taxon>Hexapoda</taxon>
        <taxon>Insecta</taxon>
        <taxon>Pterygota</taxon>
        <taxon>Neoptera</taxon>
        <taxon>Endopterygota</taxon>
        <taxon>Coleoptera</taxon>
        <taxon>Polyphaga</taxon>
        <taxon>Cucujiformia</taxon>
        <taxon>Curculionidae</taxon>
        <taxon>Dryophthorinae</taxon>
        <taxon>Rhynchophorus</taxon>
    </lineage>
</organism>
<sequence length="164" mass="19190">MTDEARSSCRVLNCLDIFVRIKNSKSRNLKYVKTQFYEKVSRGLCNSPTQSLSTKQHTNRHQYKRVRTPKCNEVIPKFHQKGLVVVWPQPKKFPYSQELALVTWLLAQTLYFLYMTKILPSAAVLSLKPPPWSYTPKLRRALKKDFIIEPDWSSSTFSTLNYTD</sequence>
<proteinExistence type="predicted"/>
<dbReference type="OrthoDB" id="6683964at2759"/>
<comment type="caution">
    <text evidence="1">The sequence shown here is derived from an EMBL/GenBank/DDBJ whole genome shotgun (WGS) entry which is preliminary data.</text>
</comment>
<accession>A0A834IQ90</accession>